<dbReference type="EnsemblMetazoa" id="AMIN000969-RA">
    <property type="protein sequence ID" value="AMIN000969-PA"/>
    <property type="gene ID" value="AMIN000969"/>
</dbReference>
<evidence type="ECO:0000313" key="3">
    <source>
        <dbReference type="Proteomes" id="UP000075920"/>
    </source>
</evidence>
<protein>
    <submittedName>
        <fullName evidence="2">CHK domain-containing protein</fullName>
    </submittedName>
</protein>
<dbReference type="InterPro" id="IPR011009">
    <property type="entry name" value="Kinase-like_dom_sf"/>
</dbReference>
<evidence type="ECO:0000259" key="1">
    <source>
        <dbReference type="SMART" id="SM00587"/>
    </source>
</evidence>
<dbReference type="STRING" id="112268.A0A182VSC8"/>
<dbReference type="InterPro" id="IPR015897">
    <property type="entry name" value="CHK_kinase-like"/>
</dbReference>
<proteinExistence type="predicted"/>
<dbReference type="PANTHER" id="PTHR11012:SF48">
    <property type="entry name" value="CHK KINASE-LIKE DOMAIN-CONTAINING PROTEIN-RELATED"/>
    <property type="match status" value="1"/>
</dbReference>
<dbReference type="Gene3D" id="3.90.1200.10">
    <property type="match status" value="1"/>
</dbReference>
<reference evidence="3" key="1">
    <citation type="submission" date="2013-03" db="EMBL/GenBank/DDBJ databases">
        <title>The Genome Sequence of Anopheles minimus MINIMUS1.</title>
        <authorList>
            <consortium name="The Broad Institute Genomics Platform"/>
            <person name="Neafsey D.E."/>
            <person name="Walton C."/>
            <person name="Walker B."/>
            <person name="Young S.K."/>
            <person name="Zeng Q."/>
            <person name="Gargeya S."/>
            <person name="Fitzgerald M."/>
            <person name="Haas B."/>
            <person name="Abouelleil A."/>
            <person name="Allen A.W."/>
            <person name="Alvarado L."/>
            <person name="Arachchi H.M."/>
            <person name="Berlin A.M."/>
            <person name="Chapman S.B."/>
            <person name="Gainer-Dewar J."/>
            <person name="Goldberg J."/>
            <person name="Griggs A."/>
            <person name="Gujja S."/>
            <person name="Hansen M."/>
            <person name="Howarth C."/>
            <person name="Imamovic A."/>
            <person name="Ireland A."/>
            <person name="Larimer J."/>
            <person name="McCowan C."/>
            <person name="Murphy C."/>
            <person name="Pearson M."/>
            <person name="Poon T.W."/>
            <person name="Priest M."/>
            <person name="Roberts A."/>
            <person name="Saif S."/>
            <person name="Shea T."/>
            <person name="Sisk P."/>
            <person name="Sykes S."/>
            <person name="Wortman J."/>
            <person name="Nusbaum C."/>
            <person name="Birren B."/>
        </authorList>
    </citation>
    <scope>NUCLEOTIDE SEQUENCE [LARGE SCALE GENOMIC DNA]</scope>
    <source>
        <strain evidence="3">MINIMUS1</strain>
    </source>
</reference>
<evidence type="ECO:0000313" key="2">
    <source>
        <dbReference type="EnsemblMetazoa" id="AMIN000969-PA"/>
    </source>
</evidence>
<feature type="domain" description="CHK kinase-like" evidence="1">
    <location>
        <begin position="129"/>
        <end position="328"/>
    </location>
</feature>
<dbReference type="AlphaFoldDB" id="A0A182VSC8"/>
<sequence length="420" mass="48143">MEAKQLGISDKDIIQIVNDHVSSSGSNVDQSFRVIRALLEPFSPCPEGFLADHYALKVTIETGGQTQEFSFFAKCLPTDNPVLSSYLEEMGSFHKESNVLRCMVGSIQRFCPWRTVAPRVIFAKGEKILIMNNLKSAGYATVKRQSGLLEEAFVHQALETLACLHAGSIVLEEQQGKRLPELFPNVLNENGWVQTPTSTRVKDVANVIKLYTELVKICDHWQGARKQTILEHLASLIRRIYSYVEPSHEYRNCLNHGDLWCNNIMFKCNEQGQPTGCALVDYQLSRYVPPAYDINLLLYLTTSRHQRDENLPSLLDHYYKCFSKMLERNQLHVNEMFPRESFLKCCEHYRLAGLIHSTIISGEVTLPTRFLEEIFGDLQTTASFMPDKKVWVCVKAFQADECYRKHLIELMDELFECIKD</sequence>
<dbReference type="PANTHER" id="PTHR11012">
    <property type="entry name" value="PROTEIN KINASE-LIKE DOMAIN-CONTAINING"/>
    <property type="match status" value="1"/>
</dbReference>
<dbReference type="InterPro" id="IPR004119">
    <property type="entry name" value="EcKL"/>
</dbReference>
<name>A0A182VSC8_9DIPT</name>
<dbReference type="SMART" id="SM00587">
    <property type="entry name" value="CHK"/>
    <property type="match status" value="1"/>
</dbReference>
<organism evidence="2 3">
    <name type="scientific">Anopheles minimus</name>
    <dbReference type="NCBI Taxonomy" id="112268"/>
    <lineage>
        <taxon>Eukaryota</taxon>
        <taxon>Metazoa</taxon>
        <taxon>Ecdysozoa</taxon>
        <taxon>Arthropoda</taxon>
        <taxon>Hexapoda</taxon>
        <taxon>Insecta</taxon>
        <taxon>Pterygota</taxon>
        <taxon>Neoptera</taxon>
        <taxon>Endopterygota</taxon>
        <taxon>Diptera</taxon>
        <taxon>Nematocera</taxon>
        <taxon>Culicoidea</taxon>
        <taxon>Culicidae</taxon>
        <taxon>Anophelinae</taxon>
        <taxon>Anopheles</taxon>
    </lineage>
</organism>
<accession>A0A182VSC8</accession>
<reference evidence="2" key="2">
    <citation type="submission" date="2020-05" db="UniProtKB">
        <authorList>
            <consortium name="EnsemblMetazoa"/>
        </authorList>
    </citation>
    <scope>IDENTIFICATION</scope>
    <source>
        <strain evidence="2">MINIMUS1</strain>
    </source>
</reference>
<dbReference type="Proteomes" id="UP000075920">
    <property type="component" value="Unassembled WGS sequence"/>
</dbReference>
<dbReference type="SUPFAM" id="SSF56112">
    <property type="entry name" value="Protein kinase-like (PK-like)"/>
    <property type="match status" value="1"/>
</dbReference>
<keyword evidence="3" id="KW-1185">Reference proteome</keyword>
<dbReference type="VEuPathDB" id="VectorBase:AMIN000969"/>
<dbReference type="Pfam" id="PF02958">
    <property type="entry name" value="EcKL"/>
    <property type="match status" value="1"/>
</dbReference>